<dbReference type="Proteomes" id="UP001367508">
    <property type="component" value="Unassembled WGS sequence"/>
</dbReference>
<dbReference type="EMBL" id="JAYMYQ010000008">
    <property type="protein sequence ID" value="KAK7315901.1"/>
    <property type="molecule type" value="Genomic_DNA"/>
</dbReference>
<gene>
    <name evidence="1" type="ORF">VNO77_34483</name>
</gene>
<sequence length="239" mass="26945">MPLRLIIHDSLTEFQVIASSDPVYQFEARFLSVSGLCISNFSVGRKKESRSQVSLNHFSGMNAKHRPPHMKLDNVYKEIAASNKSSKSVQLHTPYMQAPLGQLKMIRIIANPCNEAKILKWIRSGACSKPFLHKPAARWSHQGSMHLIRQTGSTMIQELSSGDVVTRIQLQSPIDRKLWKHLIHLRERYADGGKESLNSHRTYALAALKSHASDIQRNHNKGDPCTLRREPHAILVGST</sequence>
<keyword evidence="2" id="KW-1185">Reference proteome</keyword>
<name>A0AAN9KFL4_CANGL</name>
<protein>
    <submittedName>
        <fullName evidence="1">Uncharacterized protein</fullName>
    </submittedName>
</protein>
<accession>A0AAN9KFL4</accession>
<proteinExistence type="predicted"/>
<organism evidence="1 2">
    <name type="scientific">Canavalia gladiata</name>
    <name type="common">Sword bean</name>
    <name type="synonym">Dolichos gladiatus</name>
    <dbReference type="NCBI Taxonomy" id="3824"/>
    <lineage>
        <taxon>Eukaryota</taxon>
        <taxon>Viridiplantae</taxon>
        <taxon>Streptophyta</taxon>
        <taxon>Embryophyta</taxon>
        <taxon>Tracheophyta</taxon>
        <taxon>Spermatophyta</taxon>
        <taxon>Magnoliopsida</taxon>
        <taxon>eudicotyledons</taxon>
        <taxon>Gunneridae</taxon>
        <taxon>Pentapetalae</taxon>
        <taxon>rosids</taxon>
        <taxon>fabids</taxon>
        <taxon>Fabales</taxon>
        <taxon>Fabaceae</taxon>
        <taxon>Papilionoideae</taxon>
        <taxon>50 kb inversion clade</taxon>
        <taxon>NPAAA clade</taxon>
        <taxon>indigoferoid/millettioid clade</taxon>
        <taxon>Phaseoleae</taxon>
        <taxon>Canavalia</taxon>
    </lineage>
</organism>
<evidence type="ECO:0000313" key="2">
    <source>
        <dbReference type="Proteomes" id="UP001367508"/>
    </source>
</evidence>
<evidence type="ECO:0000313" key="1">
    <source>
        <dbReference type="EMBL" id="KAK7315901.1"/>
    </source>
</evidence>
<reference evidence="1 2" key="1">
    <citation type="submission" date="2024-01" db="EMBL/GenBank/DDBJ databases">
        <title>The genomes of 5 underutilized Papilionoideae crops provide insights into root nodulation and disease resistanc.</title>
        <authorList>
            <person name="Jiang F."/>
        </authorList>
    </citation>
    <scope>NUCLEOTIDE SEQUENCE [LARGE SCALE GENOMIC DNA]</scope>
    <source>
        <strain evidence="1">LVBAO_FW01</strain>
        <tissue evidence="1">Leaves</tissue>
    </source>
</reference>
<dbReference type="AlphaFoldDB" id="A0AAN9KFL4"/>
<comment type="caution">
    <text evidence="1">The sequence shown here is derived from an EMBL/GenBank/DDBJ whole genome shotgun (WGS) entry which is preliminary data.</text>
</comment>